<dbReference type="Proteomes" id="UP000325672">
    <property type="component" value="Unassembled WGS sequence"/>
</dbReference>
<evidence type="ECO:0000313" key="3">
    <source>
        <dbReference type="Proteomes" id="UP000325672"/>
    </source>
</evidence>
<proteinExistence type="predicted"/>
<feature type="signal peptide" evidence="1">
    <location>
        <begin position="1"/>
        <end position="22"/>
    </location>
</feature>
<dbReference type="GeneID" id="43637888"/>
<evidence type="ECO:0000313" key="2">
    <source>
        <dbReference type="EMBL" id="KAE8141052.1"/>
    </source>
</evidence>
<protein>
    <recommendedName>
        <fullName evidence="4">Secreted protein</fullName>
    </recommendedName>
</protein>
<reference evidence="2 3" key="1">
    <citation type="submission" date="2019-04" db="EMBL/GenBank/DDBJ databases">
        <title>Friends and foes A comparative genomics study of 23 Aspergillus species from section Flavi.</title>
        <authorList>
            <consortium name="DOE Joint Genome Institute"/>
            <person name="Kjaerbolling I."/>
            <person name="Vesth T."/>
            <person name="Frisvad J.C."/>
            <person name="Nybo J.L."/>
            <person name="Theobald S."/>
            <person name="Kildgaard S."/>
            <person name="Isbrandt T."/>
            <person name="Kuo A."/>
            <person name="Sato A."/>
            <person name="Lyhne E.K."/>
            <person name="Kogle M.E."/>
            <person name="Wiebenga A."/>
            <person name="Kun R.S."/>
            <person name="Lubbers R.J."/>
            <person name="Makela M.R."/>
            <person name="Barry K."/>
            <person name="Chovatia M."/>
            <person name="Clum A."/>
            <person name="Daum C."/>
            <person name="Haridas S."/>
            <person name="He G."/>
            <person name="LaButti K."/>
            <person name="Lipzen A."/>
            <person name="Mondo S."/>
            <person name="Riley R."/>
            <person name="Salamov A."/>
            <person name="Simmons B.A."/>
            <person name="Magnuson J.K."/>
            <person name="Henrissat B."/>
            <person name="Mortensen U.H."/>
            <person name="Larsen T.O."/>
            <person name="Devries R.P."/>
            <person name="Grigoriev I.V."/>
            <person name="Machida M."/>
            <person name="Baker S.E."/>
            <person name="Andersen M.R."/>
        </authorList>
    </citation>
    <scope>NUCLEOTIDE SEQUENCE [LARGE SCALE GENOMIC DNA]</scope>
    <source>
        <strain evidence="2 3">CBS 117625</strain>
    </source>
</reference>
<evidence type="ECO:0000256" key="1">
    <source>
        <dbReference type="SAM" id="SignalP"/>
    </source>
</evidence>
<dbReference type="AlphaFoldDB" id="A0A5N6T429"/>
<name>A0A5N6T429_ASPPS</name>
<sequence length="75" mass="8167">MVHPMTAAIAKLLVLLPSPLTACQNDPRVATCALCCRGAQSMTHYQTLRAGRSVRILLTSSAKYMLDGGWFVVYP</sequence>
<keyword evidence="1" id="KW-0732">Signal</keyword>
<evidence type="ECO:0008006" key="4">
    <source>
        <dbReference type="Google" id="ProtNLM"/>
    </source>
</evidence>
<accession>A0A5N6T429</accession>
<dbReference type="EMBL" id="ML743559">
    <property type="protein sequence ID" value="KAE8141052.1"/>
    <property type="molecule type" value="Genomic_DNA"/>
</dbReference>
<keyword evidence="3" id="KW-1185">Reference proteome</keyword>
<dbReference type="RefSeq" id="XP_031917115.1">
    <property type="nucleotide sequence ID" value="XM_032053678.1"/>
</dbReference>
<feature type="chain" id="PRO_5025032294" description="Secreted protein" evidence="1">
    <location>
        <begin position="23"/>
        <end position="75"/>
    </location>
</feature>
<organism evidence="2 3">
    <name type="scientific">Aspergillus pseudotamarii</name>
    <dbReference type="NCBI Taxonomy" id="132259"/>
    <lineage>
        <taxon>Eukaryota</taxon>
        <taxon>Fungi</taxon>
        <taxon>Dikarya</taxon>
        <taxon>Ascomycota</taxon>
        <taxon>Pezizomycotina</taxon>
        <taxon>Eurotiomycetes</taxon>
        <taxon>Eurotiomycetidae</taxon>
        <taxon>Eurotiales</taxon>
        <taxon>Aspergillaceae</taxon>
        <taxon>Aspergillus</taxon>
        <taxon>Aspergillus subgen. Circumdati</taxon>
    </lineage>
</organism>
<gene>
    <name evidence="2" type="ORF">BDV38DRAFT_238553</name>
</gene>